<evidence type="ECO:0000313" key="2">
    <source>
        <dbReference type="EMBL" id="OMH85740.1"/>
    </source>
</evidence>
<feature type="compositionally biased region" description="Acidic residues" evidence="1">
    <location>
        <begin position="102"/>
        <end position="111"/>
    </location>
</feature>
<dbReference type="Gene3D" id="2.40.70.10">
    <property type="entry name" value="Acid Proteases"/>
    <property type="match status" value="1"/>
</dbReference>
<dbReference type="Proteomes" id="UP000188320">
    <property type="component" value="Unassembled WGS sequence"/>
</dbReference>
<accession>A0A1R1PXQ7</accession>
<feature type="region of interest" description="Disordered" evidence="1">
    <location>
        <begin position="97"/>
        <end position="130"/>
    </location>
</feature>
<proteinExistence type="predicted"/>
<protein>
    <submittedName>
        <fullName evidence="2">Uncharacterized protein</fullName>
    </submittedName>
</protein>
<gene>
    <name evidence="2" type="ORF">AX774_g705</name>
</gene>
<keyword evidence="3" id="KW-1185">Reference proteome</keyword>
<dbReference type="EMBL" id="LSSK01000050">
    <property type="protein sequence ID" value="OMH85740.1"/>
    <property type="molecule type" value="Genomic_DNA"/>
</dbReference>
<sequence>MIQTLDTPIEIILANNKPASHGLITTATVPLEIMINKHTSTATFNVVPSLSYPVILGLPWLKQQQPIIDWVKLKLNFNLPESTATNNLKLNQITLSEKSFDPNDDSEDEDSFENHSEKLPMKYQDYSDTL</sequence>
<name>A0A1R1PXQ7_ZANCU</name>
<comment type="caution">
    <text evidence="2">The sequence shown here is derived from an EMBL/GenBank/DDBJ whole genome shotgun (WGS) entry which is preliminary data.</text>
</comment>
<dbReference type="InterPro" id="IPR021109">
    <property type="entry name" value="Peptidase_aspartic_dom_sf"/>
</dbReference>
<organism evidence="2 3">
    <name type="scientific">Zancudomyces culisetae</name>
    <name type="common">Gut fungus</name>
    <name type="synonym">Smittium culisetae</name>
    <dbReference type="NCBI Taxonomy" id="1213189"/>
    <lineage>
        <taxon>Eukaryota</taxon>
        <taxon>Fungi</taxon>
        <taxon>Fungi incertae sedis</taxon>
        <taxon>Zoopagomycota</taxon>
        <taxon>Kickxellomycotina</taxon>
        <taxon>Harpellomycetes</taxon>
        <taxon>Harpellales</taxon>
        <taxon>Legeriomycetaceae</taxon>
        <taxon>Zancudomyces</taxon>
    </lineage>
</organism>
<reference evidence="3" key="1">
    <citation type="submission" date="2017-01" db="EMBL/GenBank/DDBJ databases">
        <authorList>
            <person name="Wang Y."/>
            <person name="White M."/>
            <person name="Kvist S."/>
            <person name="Moncalvo J.-M."/>
        </authorList>
    </citation>
    <scope>NUCLEOTIDE SEQUENCE [LARGE SCALE GENOMIC DNA]</scope>
    <source>
        <strain evidence="3">COL-18-3</strain>
    </source>
</reference>
<dbReference type="CDD" id="cd00303">
    <property type="entry name" value="retropepsin_like"/>
    <property type="match status" value="1"/>
</dbReference>
<evidence type="ECO:0000256" key="1">
    <source>
        <dbReference type="SAM" id="MobiDB-lite"/>
    </source>
</evidence>
<dbReference type="AlphaFoldDB" id="A0A1R1PXQ7"/>
<dbReference type="OrthoDB" id="5599419at2759"/>
<evidence type="ECO:0000313" key="3">
    <source>
        <dbReference type="Proteomes" id="UP000188320"/>
    </source>
</evidence>